<proteinExistence type="inferred from homology"/>
<keyword evidence="3" id="KW-0732">Signal</keyword>
<dbReference type="GO" id="GO:0009368">
    <property type="term" value="C:endopeptidase Clp complex"/>
    <property type="evidence" value="ECO:0007669"/>
    <property type="project" value="TreeGrafter"/>
</dbReference>
<feature type="chain" id="PRO_5004244961" description="ATP-dependent Clp protease proteolytic subunit" evidence="3">
    <location>
        <begin position="24"/>
        <end position="261"/>
    </location>
</feature>
<gene>
    <name evidence="4" type="ORF">TA05070</name>
</gene>
<dbReference type="GO" id="GO:0004252">
    <property type="term" value="F:serine-type endopeptidase activity"/>
    <property type="evidence" value="ECO:0007669"/>
    <property type="project" value="InterPro"/>
</dbReference>
<dbReference type="InterPro" id="IPR023562">
    <property type="entry name" value="ClpP/TepA"/>
</dbReference>
<dbReference type="PANTHER" id="PTHR10381">
    <property type="entry name" value="ATP-DEPENDENT CLP PROTEASE PROTEOLYTIC SUBUNIT"/>
    <property type="match status" value="1"/>
</dbReference>
<dbReference type="STRING" id="5874.Q4UBQ0"/>
<evidence type="ECO:0000313" key="5">
    <source>
        <dbReference type="Proteomes" id="UP000001950"/>
    </source>
</evidence>
<protein>
    <recommendedName>
        <fullName evidence="2">ATP-dependent Clp protease proteolytic subunit</fullName>
    </recommendedName>
</protein>
<dbReference type="PRINTS" id="PR00127">
    <property type="entry name" value="CLPPROTEASEP"/>
</dbReference>
<evidence type="ECO:0000256" key="1">
    <source>
        <dbReference type="ARBA" id="ARBA00007039"/>
    </source>
</evidence>
<dbReference type="EMBL" id="CR940352">
    <property type="protein sequence ID" value="CAI75751.1"/>
    <property type="molecule type" value="Genomic_DNA"/>
</dbReference>
<comment type="similarity">
    <text evidence="1 2">Belongs to the peptidase S14 family.</text>
</comment>
<dbReference type="GO" id="GO:0006515">
    <property type="term" value="P:protein quality control for misfolded or incompletely synthesized proteins"/>
    <property type="evidence" value="ECO:0007669"/>
    <property type="project" value="TreeGrafter"/>
</dbReference>
<organism evidence="4 5">
    <name type="scientific">Theileria annulata</name>
    <dbReference type="NCBI Taxonomy" id="5874"/>
    <lineage>
        <taxon>Eukaryota</taxon>
        <taxon>Sar</taxon>
        <taxon>Alveolata</taxon>
        <taxon>Apicomplexa</taxon>
        <taxon>Aconoidasida</taxon>
        <taxon>Piroplasmida</taxon>
        <taxon>Theileriidae</taxon>
        <taxon>Theileria</taxon>
    </lineage>
</organism>
<dbReference type="InterPro" id="IPR029045">
    <property type="entry name" value="ClpP/crotonase-like_dom_sf"/>
</dbReference>
<dbReference type="Gene3D" id="3.90.226.10">
    <property type="entry name" value="2-enoyl-CoA Hydratase, Chain A, domain 1"/>
    <property type="match status" value="1"/>
</dbReference>
<keyword evidence="4" id="KW-0378">Hydrolase</keyword>
<dbReference type="CDD" id="cd07017">
    <property type="entry name" value="S14_ClpP_2"/>
    <property type="match status" value="1"/>
</dbReference>
<dbReference type="GeneID" id="3864736"/>
<dbReference type="AlphaFoldDB" id="Q4UBQ0"/>
<evidence type="ECO:0000256" key="3">
    <source>
        <dbReference type="SAM" id="SignalP"/>
    </source>
</evidence>
<dbReference type="RefSeq" id="XP_955227.1">
    <property type="nucleotide sequence ID" value="XM_950134.1"/>
</dbReference>
<dbReference type="SUPFAM" id="SSF52096">
    <property type="entry name" value="ClpP/crotonase"/>
    <property type="match status" value="1"/>
</dbReference>
<keyword evidence="4" id="KW-0645">Protease</keyword>
<dbReference type="KEGG" id="tan:TA05070"/>
<dbReference type="Pfam" id="PF00574">
    <property type="entry name" value="CLP_protease"/>
    <property type="match status" value="1"/>
</dbReference>
<dbReference type="Proteomes" id="UP000001950">
    <property type="component" value="Chromosome 3"/>
</dbReference>
<name>Q4UBQ0_THEAN</name>
<dbReference type="FunCoup" id="Q4UBQ0">
    <property type="interactions" value="201"/>
</dbReference>
<dbReference type="VEuPathDB" id="PiroplasmaDB:TA05070"/>
<accession>Q4UBQ0</accession>
<reference evidence="4 5" key="1">
    <citation type="journal article" date="2005" name="Science">
        <title>Genome of the host-cell transforming parasite Theileria annulata compared with T. parva.</title>
        <authorList>
            <person name="Pain A."/>
            <person name="Renauld H."/>
            <person name="Berriman M."/>
            <person name="Murphy L."/>
            <person name="Yeats C.A."/>
            <person name="Weir W."/>
            <person name="Kerhornou A."/>
            <person name="Aslett M."/>
            <person name="Bishop R."/>
            <person name="Bouchier C."/>
            <person name="Cochet M."/>
            <person name="Coulson R.M.R."/>
            <person name="Cronin A."/>
            <person name="de Villiers E.P."/>
            <person name="Fraser A."/>
            <person name="Fosker N."/>
            <person name="Gardner M."/>
            <person name="Goble A."/>
            <person name="Griffiths-Jones S."/>
            <person name="Harris D.E."/>
            <person name="Katzer F."/>
            <person name="Larke N."/>
            <person name="Lord A."/>
            <person name="Maser P."/>
            <person name="McKellar S."/>
            <person name="Mooney P."/>
            <person name="Morton F."/>
            <person name="Nene V."/>
            <person name="O'Neil S."/>
            <person name="Price C."/>
            <person name="Quail M.A."/>
            <person name="Rabbinowitsch E."/>
            <person name="Rawlings N.D."/>
            <person name="Rutter S."/>
            <person name="Saunders D."/>
            <person name="Seeger K."/>
            <person name="Shah T."/>
            <person name="Squares R."/>
            <person name="Squares S."/>
            <person name="Tivey A."/>
            <person name="Walker A.R."/>
            <person name="Woodward J."/>
            <person name="Dobbelaere D.A.E."/>
            <person name="Langsley G."/>
            <person name="Rajandream M.A."/>
            <person name="McKeever D."/>
            <person name="Shiels B."/>
            <person name="Tait A."/>
            <person name="Barrell B.G."/>
            <person name="Hall N."/>
        </authorList>
    </citation>
    <scope>NUCLEOTIDE SEQUENCE [LARGE SCALE GENOMIC DNA]</scope>
    <source>
        <strain evidence="5">Ankara</strain>
    </source>
</reference>
<feature type="signal peptide" evidence="3">
    <location>
        <begin position="1"/>
        <end position="23"/>
    </location>
</feature>
<dbReference type="InterPro" id="IPR001907">
    <property type="entry name" value="ClpP"/>
</dbReference>
<dbReference type="InParanoid" id="Q4UBQ0"/>
<evidence type="ECO:0000313" key="4">
    <source>
        <dbReference type="EMBL" id="CAI75751.1"/>
    </source>
</evidence>
<dbReference type="GO" id="GO:0004176">
    <property type="term" value="F:ATP-dependent peptidase activity"/>
    <property type="evidence" value="ECO:0007669"/>
    <property type="project" value="InterPro"/>
</dbReference>
<sequence length="261" mass="29415">MPILRFVLILSSLVIHLSEESLGFPENNFLYRRISTIFNKNKIIKPKFINKEGVIDRKGPVAGKKTFFLTNNSKNSNTTIKPTRFYSQLLSLPNSGVAHLVISQLLYLDYDSQDKPIKIYINSDNERSNEDGISTSEIDALNIVDVMNYLKNEVITINLGKAYGPAALILASGTPGKRYVLPRSYTLLRQSPTTLSFRQAEDIAIYSREILKARRSVIKVFSKACNKSEEEILEKINVGDYMGSQETVNFGLADKILENIN</sequence>
<dbReference type="GO" id="GO:0051117">
    <property type="term" value="F:ATPase binding"/>
    <property type="evidence" value="ECO:0007669"/>
    <property type="project" value="TreeGrafter"/>
</dbReference>
<dbReference type="OrthoDB" id="2017408at2759"/>
<evidence type="ECO:0000256" key="2">
    <source>
        <dbReference type="RuleBase" id="RU003567"/>
    </source>
</evidence>
<dbReference type="eggNOG" id="KOG0840">
    <property type="taxonomic scope" value="Eukaryota"/>
</dbReference>
<dbReference type="PANTHER" id="PTHR10381:SF11">
    <property type="entry name" value="ATP-DEPENDENT CLP PROTEASE PROTEOLYTIC SUBUNIT, MITOCHONDRIAL"/>
    <property type="match status" value="1"/>
</dbReference>
<keyword evidence="5" id="KW-1185">Reference proteome</keyword>